<dbReference type="PROSITE" id="PS50021">
    <property type="entry name" value="CH"/>
    <property type="match status" value="1"/>
</dbReference>
<evidence type="ECO:0000259" key="7">
    <source>
        <dbReference type="PROSITE" id="PS51460"/>
    </source>
</evidence>
<dbReference type="GO" id="GO:0035371">
    <property type="term" value="C:microtubule plus-end"/>
    <property type="evidence" value="ECO:0007669"/>
    <property type="project" value="TreeGrafter"/>
</dbReference>
<dbReference type="GO" id="GO:0031110">
    <property type="term" value="P:regulation of microtubule polymerization or depolymerization"/>
    <property type="evidence" value="ECO:0000318"/>
    <property type="project" value="GO_Central"/>
</dbReference>
<evidence type="ECO:0000256" key="5">
    <source>
        <dbReference type="SAM" id="MobiDB-lite"/>
    </source>
</evidence>
<dbReference type="SMART" id="SM00033">
    <property type="entry name" value="CH"/>
    <property type="match status" value="1"/>
</dbReference>
<dbReference type="Gene3D" id="3.30.920.20">
    <property type="entry name" value="Gas2-like domain"/>
    <property type="match status" value="1"/>
</dbReference>
<feature type="compositionally biased region" description="Polar residues" evidence="5">
    <location>
        <begin position="284"/>
        <end position="305"/>
    </location>
</feature>
<dbReference type="STRING" id="8355.A0A1L8HPX9"/>
<dbReference type="OrthoDB" id="206130at2759"/>
<feature type="domain" description="GAR" evidence="7">
    <location>
        <begin position="200"/>
        <end position="272"/>
    </location>
</feature>
<feature type="compositionally biased region" description="Polar residues" evidence="5">
    <location>
        <begin position="317"/>
        <end position="342"/>
    </location>
</feature>
<gene>
    <name evidence="9 10 11" type="primary">gas2l1.S</name>
</gene>
<feature type="compositionally biased region" description="Polar residues" evidence="5">
    <location>
        <begin position="419"/>
        <end position="434"/>
    </location>
</feature>
<evidence type="ECO:0000313" key="8">
    <source>
        <dbReference type="Proteomes" id="UP000186698"/>
    </source>
</evidence>
<dbReference type="SUPFAM" id="SSF143575">
    <property type="entry name" value="GAS2 domain-like"/>
    <property type="match status" value="1"/>
</dbReference>
<dbReference type="PROSITE" id="PS51460">
    <property type="entry name" value="GAR"/>
    <property type="match status" value="1"/>
</dbReference>
<comment type="subcellular location">
    <subcellularLocation>
        <location evidence="1">Cytoplasm</location>
        <location evidence="1">Cytoskeleton</location>
    </subcellularLocation>
</comment>
<evidence type="ECO:0000256" key="2">
    <source>
        <dbReference type="ARBA" id="ARBA00022490"/>
    </source>
</evidence>
<dbReference type="SMART" id="SM00243">
    <property type="entry name" value="GAS2"/>
    <property type="match status" value="1"/>
</dbReference>
<feature type="compositionally biased region" description="Acidic residues" evidence="5">
    <location>
        <begin position="613"/>
        <end position="623"/>
    </location>
</feature>
<evidence type="ECO:0000256" key="1">
    <source>
        <dbReference type="ARBA" id="ARBA00004245"/>
    </source>
</evidence>
<dbReference type="PANTHER" id="PTHR46756">
    <property type="entry name" value="TRANSGELIN"/>
    <property type="match status" value="1"/>
</dbReference>
<dbReference type="InterPro" id="IPR036872">
    <property type="entry name" value="CH_dom_sf"/>
</dbReference>
<feature type="region of interest" description="Disordered" evidence="5">
    <location>
        <begin position="276"/>
        <end position="498"/>
    </location>
</feature>
<evidence type="ECO:0000256" key="3">
    <source>
        <dbReference type="ARBA" id="ARBA00023212"/>
    </source>
</evidence>
<name>A0A1L8HPX9_XENLA</name>
<dbReference type="GO" id="GO:0001578">
    <property type="term" value="P:microtubule bundle formation"/>
    <property type="evidence" value="ECO:0000318"/>
    <property type="project" value="GO_Central"/>
</dbReference>
<reference evidence="9" key="1">
    <citation type="submission" date="2022-04" db="UniProtKB">
        <authorList>
            <consortium name="RefSeq"/>
        </authorList>
    </citation>
    <scope>IDENTIFICATION</scope>
    <source>
        <strain evidence="9 10">J_2021</strain>
        <tissue evidence="9 10">Erythrocytes</tissue>
    </source>
</reference>
<sequence length="721" mass="79565">MAAQSQIQSSASKSIRPFRSSEEYLEAMKEDLTDWLNMLYDLDIEAGTFLESLETGYILCQHANNLNHLARDFQQQHPEVASGMRLPQKEVIFQVKGAVPGSFVARDNVSNFIAWCRQELGIPEVLMFETNDLVLRKGEKSFVLCLLEVARRGARLGMPAPTLVQMEEEIEEELRCGKTGNEQGRYPPTPLVARPVRTLCDLKNLDELVREILGCCRCPSQFPMVKVSEGKYQVGDSNTLIFVRVLRSHVMVRVGGGWDTLEHYLDKHDPCRCQSVSHRMGASRPSTFSPQRGSSFTPLRNSSPSLGRRSEGVPRNLLQQDSVPLKGTSSRSTPAPLTSLRGNTPRVPAPQKEHPGLQGINSFRPPRSRRYSGDSDSSASSVQSAPAGRKSGETMRTGPRASVTRSQSQDRGPLLRRTPASQHPITNRGRSQGPSAAADPVRRARSQGPSISKKSVLLITRDKDGQHSWSSPATTKPPNPRTKTEPRNSQPYKQMRNKPEPLDICKEQQIYRSLEREFMENSRLLETTDHCGAAQGSCLLPNSPSCEPVIDSAYCSSSSSSSSLNFYITGGGGGGGREQVPDGPSATLPSTSWRRLPALSSSSDDSSCPQGPDDAEETAENEEPCSGSVLGTDIEGVTLRQKKNLKRPDRVPSIYKLKLRPKVRPRADNQPDKLPSRIPTPLSYRTAESSPKSSPIHRPWRVMQAVFFSDQSGGQREQTLE</sequence>
<dbReference type="GO" id="GO:1904825">
    <property type="term" value="P:protein localization to microtubule plus-end"/>
    <property type="evidence" value="ECO:0000318"/>
    <property type="project" value="GO_Central"/>
</dbReference>
<dbReference type="RefSeq" id="XP_018099489.1">
    <property type="nucleotide sequence ID" value="XM_018244000.2"/>
</dbReference>
<dbReference type="PaxDb" id="8355-A0A1L8HPX9"/>
<evidence type="ECO:0000313" key="9">
    <source>
        <dbReference type="RefSeq" id="XP_018099489.1"/>
    </source>
</evidence>
<feature type="compositionally biased region" description="Low complexity" evidence="5">
    <location>
        <begin position="374"/>
        <end position="387"/>
    </location>
</feature>
<organism evidence="9">
    <name type="scientific">Xenopus laevis</name>
    <name type="common">African clawed frog</name>
    <dbReference type="NCBI Taxonomy" id="8355"/>
    <lineage>
        <taxon>Eukaryota</taxon>
        <taxon>Metazoa</taxon>
        <taxon>Chordata</taxon>
        <taxon>Craniata</taxon>
        <taxon>Vertebrata</taxon>
        <taxon>Euteleostomi</taxon>
        <taxon>Amphibia</taxon>
        <taxon>Batrachia</taxon>
        <taxon>Anura</taxon>
        <taxon>Pipoidea</taxon>
        <taxon>Pipidae</taxon>
        <taxon>Xenopodinae</taxon>
        <taxon>Xenopus</taxon>
        <taxon>Xenopus</taxon>
    </lineage>
</organism>
<feature type="region of interest" description="Disordered" evidence="5">
    <location>
        <begin position="658"/>
        <end position="697"/>
    </location>
</feature>
<dbReference type="Pfam" id="PF00307">
    <property type="entry name" value="CH"/>
    <property type="match status" value="1"/>
</dbReference>
<dbReference type="GeneID" id="108707067"/>
<accession>A0A1L8HPX9</accession>
<protein>
    <submittedName>
        <fullName evidence="9 10">GAS2-like protein 1</fullName>
    </submittedName>
</protein>
<dbReference type="CDD" id="cd21268">
    <property type="entry name" value="CH_GAS2L1_2"/>
    <property type="match status" value="1"/>
</dbReference>
<dbReference type="GO" id="GO:0008093">
    <property type="term" value="F:cytoskeletal anchor activity"/>
    <property type="evidence" value="ECO:0007669"/>
    <property type="project" value="TreeGrafter"/>
</dbReference>
<dbReference type="AlphaFoldDB" id="A0A1L8HPX9"/>
<dbReference type="KEGG" id="xla:108707067"/>
<dbReference type="GO" id="GO:0051764">
    <property type="term" value="P:actin crosslink formation"/>
    <property type="evidence" value="ECO:0000318"/>
    <property type="project" value="GO_Central"/>
</dbReference>
<dbReference type="GO" id="GO:0005884">
    <property type="term" value="C:actin filament"/>
    <property type="evidence" value="ECO:0007669"/>
    <property type="project" value="TreeGrafter"/>
</dbReference>
<dbReference type="CTD" id="108707067"/>
<dbReference type="Bgee" id="108707067">
    <property type="expression patterns" value="Expressed in testis and 6 other cell types or tissues"/>
</dbReference>
<dbReference type="Xenbase" id="XB-GENE-17343213">
    <property type="gene designation" value="gas2l1.S"/>
</dbReference>
<feature type="compositionally biased region" description="Basic and acidic residues" evidence="5">
    <location>
        <begin position="665"/>
        <end position="675"/>
    </location>
</feature>
<proteinExistence type="inferred from homology"/>
<comment type="similarity">
    <text evidence="4">Belongs to the GAS2 family.</text>
</comment>
<dbReference type="PANTHER" id="PTHR46756:SF23">
    <property type="entry name" value="GAS2-LIKE PROTEIN 1"/>
    <property type="match status" value="1"/>
</dbReference>
<dbReference type="Gene3D" id="1.10.418.10">
    <property type="entry name" value="Calponin-like domain"/>
    <property type="match status" value="1"/>
</dbReference>
<dbReference type="Pfam" id="PF02187">
    <property type="entry name" value="GAS2"/>
    <property type="match status" value="1"/>
</dbReference>
<dbReference type="InterPro" id="IPR001715">
    <property type="entry name" value="CH_dom"/>
</dbReference>
<keyword evidence="2" id="KW-0963">Cytoplasm</keyword>
<dbReference type="GO" id="GO:0008017">
    <property type="term" value="F:microtubule binding"/>
    <property type="evidence" value="ECO:0007669"/>
    <property type="project" value="InterPro"/>
</dbReference>
<dbReference type="RefSeq" id="XP_041436177.1">
    <property type="nucleotide sequence ID" value="XM_041580243.1"/>
</dbReference>
<keyword evidence="8" id="KW-1185">Reference proteome</keyword>
<evidence type="ECO:0000313" key="11">
    <source>
        <dbReference type="Xenbase" id="XB-GENE-17343213"/>
    </source>
</evidence>
<dbReference type="InterPro" id="IPR003108">
    <property type="entry name" value="GAR_dom"/>
</dbReference>
<dbReference type="SUPFAM" id="SSF47576">
    <property type="entry name" value="Calponin-homology domain, CH-domain"/>
    <property type="match status" value="1"/>
</dbReference>
<feature type="domain" description="Calponin-homology (CH)" evidence="6">
    <location>
        <begin position="26"/>
        <end position="154"/>
    </location>
</feature>
<feature type="region of interest" description="Disordered" evidence="5">
    <location>
        <begin position="568"/>
        <end position="630"/>
    </location>
</feature>
<dbReference type="GO" id="GO:0005737">
    <property type="term" value="C:cytoplasm"/>
    <property type="evidence" value="ECO:0000318"/>
    <property type="project" value="GO_Central"/>
</dbReference>
<evidence type="ECO:0000259" key="6">
    <source>
        <dbReference type="PROSITE" id="PS50021"/>
    </source>
</evidence>
<dbReference type="Proteomes" id="UP000186698">
    <property type="component" value="Chromosome 1S"/>
</dbReference>
<dbReference type="InterPro" id="IPR036534">
    <property type="entry name" value="GAR_dom_sf"/>
</dbReference>
<dbReference type="GO" id="GO:0001725">
    <property type="term" value="C:stress fiber"/>
    <property type="evidence" value="ECO:0007669"/>
    <property type="project" value="TreeGrafter"/>
</dbReference>
<keyword evidence="3" id="KW-0206">Cytoskeleton</keyword>
<evidence type="ECO:0000313" key="10">
    <source>
        <dbReference type="RefSeq" id="XP_041436177.1"/>
    </source>
</evidence>
<dbReference type="AGR" id="Xenbase:XB-GENE-17343213"/>
<evidence type="ECO:0000256" key="4">
    <source>
        <dbReference type="ARBA" id="ARBA00038441"/>
    </source>
</evidence>
<dbReference type="OMA" id="GPHWRND"/>
<dbReference type="GO" id="GO:0051015">
    <property type="term" value="F:actin filament binding"/>
    <property type="evidence" value="ECO:0000318"/>
    <property type="project" value="GO_Central"/>
</dbReference>